<dbReference type="HOGENOM" id="CLU_665774_0_0_1"/>
<dbReference type="GeneID" id="25259267"/>
<gene>
    <name evidence="2" type="ORF">DI09_25p30</name>
</gene>
<dbReference type="RefSeq" id="XP_013238297.1">
    <property type="nucleotide sequence ID" value="XM_013382843.1"/>
</dbReference>
<evidence type="ECO:0000313" key="3">
    <source>
        <dbReference type="Proteomes" id="UP000029725"/>
    </source>
</evidence>
<dbReference type="Proteomes" id="UP000029725">
    <property type="component" value="Unassembled WGS sequence"/>
</dbReference>
<reference evidence="2 3" key="1">
    <citation type="submission" date="2014-04" db="EMBL/GenBank/DDBJ databases">
        <title>A new species of microsporidia sheds light on the evolution of extreme parasitism.</title>
        <authorList>
            <person name="Haag K.L."/>
            <person name="James T.Y."/>
            <person name="Larsson R."/>
            <person name="Schaer T.M."/>
            <person name="Refardt D."/>
            <person name="Pombert J.-F."/>
            <person name="Ebert D."/>
        </authorList>
    </citation>
    <scope>NUCLEOTIDE SEQUENCE [LARGE SCALE GENOMIC DNA]</scope>
    <source>
        <strain evidence="2 3">UGP3</strain>
        <tissue evidence="2">Spores</tissue>
    </source>
</reference>
<feature type="region of interest" description="Disordered" evidence="1">
    <location>
        <begin position="284"/>
        <end position="346"/>
    </location>
</feature>
<proteinExistence type="predicted"/>
<name>A0A098VS25_9MICR</name>
<dbReference type="VEuPathDB" id="MicrosporidiaDB:DI09_25p30"/>
<organism evidence="2 3">
    <name type="scientific">Mitosporidium daphniae</name>
    <dbReference type="NCBI Taxonomy" id="1485682"/>
    <lineage>
        <taxon>Eukaryota</taxon>
        <taxon>Fungi</taxon>
        <taxon>Fungi incertae sedis</taxon>
        <taxon>Microsporidia</taxon>
        <taxon>Mitosporidium</taxon>
    </lineage>
</organism>
<dbReference type="EMBL" id="JMKJ01000177">
    <property type="protein sequence ID" value="KGG51843.1"/>
    <property type="molecule type" value="Genomic_DNA"/>
</dbReference>
<comment type="caution">
    <text evidence="2">The sequence shown here is derived from an EMBL/GenBank/DDBJ whole genome shotgun (WGS) entry which is preliminary data.</text>
</comment>
<keyword evidence="3" id="KW-1185">Reference proteome</keyword>
<protein>
    <submittedName>
        <fullName evidence="2">Uncharacterized protein</fullName>
    </submittedName>
</protein>
<feature type="compositionally biased region" description="Acidic residues" evidence="1">
    <location>
        <begin position="284"/>
        <end position="321"/>
    </location>
</feature>
<dbReference type="PROSITE" id="PS51257">
    <property type="entry name" value="PROKAR_LIPOPROTEIN"/>
    <property type="match status" value="1"/>
</dbReference>
<evidence type="ECO:0000256" key="1">
    <source>
        <dbReference type="SAM" id="MobiDB-lite"/>
    </source>
</evidence>
<evidence type="ECO:0000313" key="2">
    <source>
        <dbReference type="EMBL" id="KGG51843.1"/>
    </source>
</evidence>
<sequence>MTQISRSFVNGPMISGSCREHLLELMDLLQLYTSMEEETDYKEGFLLTNAVISTCDSMLRTYDPQRHSSSDQLPIDSPVFYHIYGSSLLSLLFRAISSYLSEISNILEEHDGTKTSVKQEYQERVVPLRKYQKILVETAMEYCKESYQKSIACAANILMPNEQERSESDPGAFEIFDVLGSTVANRELFFESLLAECFVNRREMYIPDILSRVSEFEPSICKDLVNEIILSKSSYFIQNSIFYIQVELKWAVNFEICASTPTVSSMLDNEDIAPCEPNWALDFESDSEEDSDQSNDFEEDSDQSNDFDEDSDESNDFEEDITNCKSDDGSNESNSANESPLEDDPELTINEDLQETESCVRDENELIQDFESIVNIKQQCFTDASKAIGLDRLYLSICALKGLLSFADQNSAN</sequence>
<dbReference type="AlphaFoldDB" id="A0A098VS25"/>
<accession>A0A098VS25</accession>